<dbReference type="RefSeq" id="WP_090202802.1">
    <property type="nucleotide sequence ID" value="NZ_FOZM01000001.1"/>
</dbReference>
<protein>
    <submittedName>
        <fullName evidence="2">Transporter family-2 protein</fullName>
    </submittedName>
</protein>
<dbReference type="Pfam" id="PF04657">
    <property type="entry name" value="DMT_YdcZ"/>
    <property type="match status" value="1"/>
</dbReference>
<feature type="transmembrane region" description="Helical" evidence="1">
    <location>
        <begin position="34"/>
        <end position="56"/>
    </location>
</feature>
<reference evidence="2 3" key="1">
    <citation type="submission" date="2016-10" db="EMBL/GenBank/DDBJ databases">
        <authorList>
            <person name="de Groot N.N."/>
        </authorList>
    </citation>
    <scope>NUCLEOTIDE SEQUENCE [LARGE SCALE GENOMIC DNA]</scope>
    <source>
        <strain evidence="2 3">DSM 29433</strain>
    </source>
</reference>
<feature type="transmembrane region" description="Helical" evidence="1">
    <location>
        <begin position="6"/>
        <end position="27"/>
    </location>
</feature>
<keyword evidence="1" id="KW-0472">Membrane</keyword>
<dbReference type="AlphaFoldDB" id="A0A1I6L4U8"/>
<evidence type="ECO:0000313" key="3">
    <source>
        <dbReference type="Proteomes" id="UP000198926"/>
    </source>
</evidence>
<sequence>MAQWPLMLAALVTGALVPLQLVFYGQLGGATRNAFTASLIVFLVGAVVLLVLVAVMRPQLPSFGELVAAPRTVWLGGLIATCYIVAIVIITPRLGVGLTTGLILVGQLCMALALDHFGAFGNPQHTLGLGRAAGLALMIAGVITIKSF</sequence>
<dbReference type="GO" id="GO:0005886">
    <property type="term" value="C:plasma membrane"/>
    <property type="evidence" value="ECO:0007669"/>
    <property type="project" value="TreeGrafter"/>
</dbReference>
<accession>A0A1I6L4U8</accession>
<dbReference type="OrthoDB" id="370053at2"/>
<dbReference type="EMBL" id="FOZM01000001">
    <property type="protein sequence ID" value="SFR98454.1"/>
    <property type="molecule type" value="Genomic_DNA"/>
</dbReference>
<gene>
    <name evidence="2" type="ORF">SAMN05444714_0183</name>
</gene>
<name>A0A1I6L4U8_9RHOB</name>
<feature type="transmembrane region" description="Helical" evidence="1">
    <location>
        <begin position="68"/>
        <end position="89"/>
    </location>
</feature>
<dbReference type="PANTHER" id="PTHR34821:SF2">
    <property type="entry name" value="INNER MEMBRANE PROTEIN YDCZ"/>
    <property type="match status" value="1"/>
</dbReference>
<dbReference type="InterPro" id="IPR006750">
    <property type="entry name" value="YdcZ"/>
</dbReference>
<keyword evidence="1" id="KW-0812">Transmembrane</keyword>
<feature type="transmembrane region" description="Helical" evidence="1">
    <location>
        <begin position="96"/>
        <end position="114"/>
    </location>
</feature>
<keyword evidence="3" id="KW-1185">Reference proteome</keyword>
<evidence type="ECO:0000313" key="2">
    <source>
        <dbReference type="EMBL" id="SFR98454.1"/>
    </source>
</evidence>
<organism evidence="2 3">
    <name type="scientific">Yoonia litorea</name>
    <dbReference type="NCBI Taxonomy" id="1123755"/>
    <lineage>
        <taxon>Bacteria</taxon>
        <taxon>Pseudomonadati</taxon>
        <taxon>Pseudomonadota</taxon>
        <taxon>Alphaproteobacteria</taxon>
        <taxon>Rhodobacterales</taxon>
        <taxon>Paracoccaceae</taxon>
        <taxon>Yoonia</taxon>
    </lineage>
</organism>
<dbReference type="PANTHER" id="PTHR34821">
    <property type="entry name" value="INNER MEMBRANE PROTEIN YDCZ"/>
    <property type="match status" value="1"/>
</dbReference>
<proteinExistence type="predicted"/>
<feature type="transmembrane region" description="Helical" evidence="1">
    <location>
        <begin position="126"/>
        <end position="145"/>
    </location>
</feature>
<evidence type="ECO:0000256" key="1">
    <source>
        <dbReference type="SAM" id="Phobius"/>
    </source>
</evidence>
<dbReference type="STRING" id="1123755.SAMN05444714_0183"/>
<dbReference type="Proteomes" id="UP000198926">
    <property type="component" value="Unassembled WGS sequence"/>
</dbReference>
<keyword evidence="1" id="KW-1133">Transmembrane helix</keyword>